<dbReference type="Proteomes" id="UP001214043">
    <property type="component" value="Chromosome"/>
</dbReference>
<feature type="transmembrane region" description="Helical" evidence="1">
    <location>
        <begin position="197"/>
        <end position="220"/>
    </location>
</feature>
<evidence type="ECO:0000256" key="1">
    <source>
        <dbReference type="SAM" id="Phobius"/>
    </source>
</evidence>
<gene>
    <name evidence="2" type="ORF">PUV54_07350</name>
</gene>
<feature type="transmembrane region" description="Helical" evidence="1">
    <location>
        <begin position="126"/>
        <end position="144"/>
    </location>
</feature>
<dbReference type="RefSeq" id="WP_274494968.1">
    <property type="nucleotide sequence ID" value="NZ_CP118166.1"/>
</dbReference>
<feature type="transmembrane region" description="Helical" evidence="1">
    <location>
        <begin position="232"/>
        <end position="254"/>
    </location>
</feature>
<keyword evidence="1" id="KW-1133">Transmembrane helix</keyword>
<organism evidence="2 3">
    <name type="scientific">Hyphococcus flavus</name>
    <dbReference type="NCBI Taxonomy" id="1866326"/>
    <lineage>
        <taxon>Bacteria</taxon>
        <taxon>Pseudomonadati</taxon>
        <taxon>Pseudomonadota</taxon>
        <taxon>Alphaproteobacteria</taxon>
        <taxon>Parvularculales</taxon>
        <taxon>Parvularculaceae</taxon>
        <taxon>Hyphococcus</taxon>
    </lineage>
</organism>
<accession>A0AAF0CG19</accession>
<feature type="transmembrane region" description="Helical" evidence="1">
    <location>
        <begin position="77"/>
        <end position="94"/>
    </location>
</feature>
<dbReference type="EMBL" id="CP118166">
    <property type="protein sequence ID" value="WDI33011.1"/>
    <property type="molecule type" value="Genomic_DNA"/>
</dbReference>
<reference evidence="2" key="1">
    <citation type="submission" date="2023-02" db="EMBL/GenBank/DDBJ databases">
        <title>Genome sequence of Hyphococcus flavus.</title>
        <authorList>
            <person name="Rong J.-C."/>
            <person name="Zhao Q."/>
            <person name="Yi M."/>
            <person name="Wu J.-Y."/>
        </authorList>
    </citation>
    <scope>NUCLEOTIDE SEQUENCE</scope>
    <source>
        <strain evidence="2">MCCC 1K03223</strain>
    </source>
</reference>
<evidence type="ECO:0000313" key="3">
    <source>
        <dbReference type="Proteomes" id="UP001214043"/>
    </source>
</evidence>
<evidence type="ECO:0000313" key="2">
    <source>
        <dbReference type="EMBL" id="WDI33011.1"/>
    </source>
</evidence>
<name>A0AAF0CG19_9PROT</name>
<keyword evidence="1" id="KW-0812">Transmembrane</keyword>
<keyword evidence="3" id="KW-1185">Reference proteome</keyword>
<feature type="transmembrane region" description="Helical" evidence="1">
    <location>
        <begin position="274"/>
        <end position="296"/>
    </location>
</feature>
<protein>
    <submittedName>
        <fullName evidence="2">Uncharacterized protein</fullName>
    </submittedName>
</protein>
<dbReference type="KEGG" id="hfl:PUV54_07350"/>
<feature type="transmembrane region" description="Helical" evidence="1">
    <location>
        <begin position="156"/>
        <end position="177"/>
    </location>
</feature>
<sequence length="304" mass="34397">MADLSEHFGPVGEFFILAFGLFLLLAIFPGPRQRAISLLKSCTIGVSKLYMKANHKSATMSRWNAALGMIFRQQRDLLFIVIAFIAFEYFLRWYDSFIVSTFISPDPGNFADGYETRERLYLQHHYSKLVLSYAGYAMFGWLAFQRASGESYETAAGYQPFYLLAAFSLCLTGFDLITTSLHPNLFLFVESWLEEPTALITNFGVLLFGAFISFLGAIIFAGRTTPRIHATVFSAFFGYFALMQILEWSILFIFRTPAGPNIPLWVSIFGYHLYRFTHICLMSIIAVACAIVLAGANEQRASHR</sequence>
<dbReference type="AlphaFoldDB" id="A0AAF0CG19"/>
<keyword evidence="1" id="KW-0472">Membrane</keyword>
<proteinExistence type="predicted"/>
<feature type="transmembrane region" description="Helical" evidence="1">
    <location>
        <begin position="12"/>
        <end position="30"/>
    </location>
</feature>